<keyword evidence="1" id="KW-0472">Membrane</keyword>
<dbReference type="RefSeq" id="WP_184788089.1">
    <property type="nucleotide sequence ID" value="NZ_BONT01000005.1"/>
</dbReference>
<feature type="transmembrane region" description="Helical" evidence="1">
    <location>
        <begin position="81"/>
        <end position="100"/>
    </location>
</feature>
<accession>A0A841FNV0</accession>
<keyword evidence="1" id="KW-1133">Transmembrane helix</keyword>
<name>A0A841FNV0_9ACTN</name>
<comment type="caution">
    <text evidence="2">The sequence shown here is derived from an EMBL/GenBank/DDBJ whole genome shotgun (WGS) entry which is preliminary data.</text>
</comment>
<sequence length="146" mass="16060">MTSEQLAQMIVAALGLAGTVVTVVRGQRGEDRFRRRVRYDVELYKDLPEGSGESAAKLLHSINVRLERIAEQAERRRQPPGMALVVFLLVALTIGAVVMIGSGAFFVAVLVFPVFVFVAGMAWFGLDGMRRTREERGRARARRGGG</sequence>
<feature type="transmembrane region" description="Helical" evidence="1">
    <location>
        <begin position="106"/>
        <end position="126"/>
    </location>
</feature>
<organism evidence="2 3">
    <name type="scientific">Phytomonospora endophytica</name>
    <dbReference type="NCBI Taxonomy" id="714109"/>
    <lineage>
        <taxon>Bacteria</taxon>
        <taxon>Bacillati</taxon>
        <taxon>Actinomycetota</taxon>
        <taxon>Actinomycetes</taxon>
        <taxon>Micromonosporales</taxon>
        <taxon>Micromonosporaceae</taxon>
        <taxon>Phytomonospora</taxon>
    </lineage>
</organism>
<dbReference type="EMBL" id="JACHGT010000006">
    <property type="protein sequence ID" value="MBB6035232.1"/>
    <property type="molecule type" value="Genomic_DNA"/>
</dbReference>
<evidence type="ECO:0000313" key="3">
    <source>
        <dbReference type="Proteomes" id="UP000548476"/>
    </source>
</evidence>
<protein>
    <submittedName>
        <fullName evidence="2">Uncharacterized protein</fullName>
    </submittedName>
</protein>
<keyword evidence="1" id="KW-0812">Transmembrane</keyword>
<reference evidence="2 3" key="1">
    <citation type="submission" date="2020-08" db="EMBL/GenBank/DDBJ databases">
        <title>Genomic Encyclopedia of Type Strains, Phase IV (KMG-IV): sequencing the most valuable type-strain genomes for metagenomic binning, comparative biology and taxonomic classification.</title>
        <authorList>
            <person name="Goeker M."/>
        </authorList>
    </citation>
    <scope>NUCLEOTIDE SEQUENCE [LARGE SCALE GENOMIC DNA]</scope>
    <source>
        <strain evidence="2 3">YIM 65646</strain>
    </source>
</reference>
<evidence type="ECO:0000256" key="1">
    <source>
        <dbReference type="SAM" id="Phobius"/>
    </source>
</evidence>
<proteinExistence type="predicted"/>
<feature type="transmembrane region" description="Helical" evidence="1">
    <location>
        <begin position="6"/>
        <end position="26"/>
    </location>
</feature>
<keyword evidence="3" id="KW-1185">Reference proteome</keyword>
<evidence type="ECO:0000313" key="2">
    <source>
        <dbReference type="EMBL" id="MBB6035232.1"/>
    </source>
</evidence>
<dbReference type="Proteomes" id="UP000548476">
    <property type="component" value="Unassembled WGS sequence"/>
</dbReference>
<gene>
    <name evidence="2" type="ORF">HNR73_003089</name>
</gene>
<dbReference type="AlphaFoldDB" id="A0A841FNV0"/>